<keyword evidence="5 8" id="KW-1133">Transmembrane helix</keyword>
<dbReference type="Gene3D" id="1.20.1420.30">
    <property type="entry name" value="NCX, central ion-binding region"/>
    <property type="match status" value="2"/>
</dbReference>
<keyword evidence="4 8" id="KW-0812">Transmembrane</keyword>
<name>A0A8H3U1D1_9TREE</name>
<feature type="transmembrane region" description="Helical" evidence="8">
    <location>
        <begin position="287"/>
        <end position="305"/>
    </location>
</feature>
<keyword evidence="3" id="KW-0813">Transport</keyword>
<feature type="transmembrane region" description="Helical" evidence="8">
    <location>
        <begin position="386"/>
        <end position="408"/>
    </location>
</feature>
<keyword evidence="11" id="KW-1185">Reference proteome</keyword>
<dbReference type="EMBL" id="BLZA01000053">
    <property type="protein sequence ID" value="GHJ90019.1"/>
    <property type="molecule type" value="Genomic_DNA"/>
</dbReference>
<evidence type="ECO:0000313" key="10">
    <source>
        <dbReference type="EMBL" id="GHJ90019.1"/>
    </source>
</evidence>
<reference evidence="10" key="1">
    <citation type="submission" date="2020-07" db="EMBL/GenBank/DDBJ databases">
        <title>Draft Genome Sequence of a Deep-Sea Yeast, Naganishia (Cryptococcus) liquefaciens strain N6.</title>
        <authorList>
            <person name="Han Y.W."/>
            <person name="Kajitani R."/>
            <person name="Morimoto H."/>
            <person name="Parhat M."/>
            <person name="Tsubouchi H."/>
            <person name="Bakenova O."/>
            <person name="Ogata M."/>
            <person name="Argunhan B."/>
            <person name="Aoki R."/>
            <person name="Kajiwara S."/>
            <person name="Itoh T."/>
            <person name="Iwasaki H."/>
        </authorList>
    </citation>
    <scope>NUCLEOTIDE SEQUENCE</scope>
    <source>
        <strain evidence="10">N6</strain>
    </source>
</reference>
<evidence type="ECO:0000256" key="8">
    <source>
        <dbReference type="SAM" id="Phobius"/>
    </source>
</evidence>
<feature type="transmembrane region" description="Helical" evidence="8">
    <location>
        <begin position="414"/>
        <end position="434"/>
    </location>
</feature>
<evidence type="ECO:0000256" key="5">
    <source>
        <dbReference type="ARBA" id="ARBA00022989"/>
    </source>
</evidence>
<dbReference type="Proteomes" id="UP000620104">
    <property type="component" value="Unassembled WGS sequence"/>
</dbReference>
<sequence>MRPRIPIIDDLGISRPFRITIDASLFLLSLWSLERSADGFVDSAAVIGKRCGVPTVLVGLLTAGGEWEELVVVVSSLITNNSALTLSNTFGSSTANILGSFSIGLVFANFTAVESPASSLFRGSGGAQRLRASETLSERIYTSALVVLTLFIVFVGPLWDYIQAKDRRKHHRALTSLGAGRWVGIVLVTAFVVYVACIAYGIYRGVLVAPEGSDSDTSDTSDGDTTDTAEEDAMEDDTTFEYRVRAGNRDRRRARNAQRAAEWTATESAPLLPPQRALARRKSTFQIVYRLVISTLLLSLSGYILSATAASLAEQCHVSETTVGLTLLSIGTTLPEKLVAYKSARKGERGVLVANTVGSNIFLQTLVLGVIWLVRGHVDFGIGRNNGLWVDVAVVLASSVVLLVVVWFGLFRRWIGFALFVGYVAYIASVVATGRVDLD</sequence>
<gene>
    <name evidence="10" type="ORF">NliqN6_6421</name>
</gene>
<evidence type="ECO:0000256" key="1">
    <source>
        <dbReference type="ARBA" id="ARBA00004141"/>
    </source>
</evidence>
<evidence type="ECO:0000256" key="2">
    <source>
        <dbReference type="ARBA" id="ARBA00005364"/>
    </source>
</evidence>
<feature type="domain" description="Sodium/calcium exchanger membrane region" evidence="9">
    <location>
        <begin position="291"/>
        <end position="429"/>
    </location>
</feature>
<evidence type="ECO:0000313" key="11">
    <source>
        <dbReference type="Proteomes" id="UP000620104"/>
    </source>
</evidence>
<protein>
    <recommendedName>
        <fullName evidence="9">Sodium/calcium exchanger membrane region domain-containing protein</fullName>
    </recommendedName>
</protein>
<comment type="similarity">
    <text evidence="2">Belongs to the Ca(2+):cation antiporter (CaCA) (TC 2.A.19) family. SLC24A subfamily.</text>
</comment>
<feature type="transmembrane region" description="Helical" evidence="8">
    <location>
        <begin position="352"/>
        <end position="374"/>
    </location>
</feature>
<dbReference type="PANTHER" id="PTHR10846">
    <property type="entry name" value="SODIUM/POTASSIUM/CALCIUM EXCHANGER"/>
    <property type="match status" value="1"/>
</dbReference>
<dbReference type="OrthoDB" id="2127281at2759"/>
<dbReference type="Pfam" id="PF01699">
    <property type="entry name" value="Na_Ca_ex"/>
    <property type="match status" value="2"/>
</dbReference>
<accession>A0A8H3U1D1</accession>
<feature type="domain" description="Sodium/calcium exchanger membrane region" evidence="9">
    <location>
        <begin position="25"/>
        <end position="196"/>
    </location>
</feature>
<evidence type="ECO:0000256" key="3">
    <source>
        <dbReference type="ARBA" id="ARBA00022449"/>
    </source>
</evidence>
<dbReference type="GO" id="GO:0005262">
    <property type="term" value="F:calcium channel activity"/>
    <property type="evidence" value="ECO:0007669"/>
    <property type="project" value="TreeGrafter"/>
</dbReference>
<organism evidence="10 11">
    <name type="scientific">Naganishia liquefaciens</name>
    <dbReference type="NCBI Taxonomy" id="104408"/>
    <lineage>
        <taxon>Eukaryota</taxon>
        <taxon>Fungi</taxon>
        <taxon>Dikarya</taxon>
        <taxon>Basidiomycota</taxon>
        <taxon>Agaricomycotina</taxon>
        <taxon>Tremellomycetes</taxon>
        <taxon>Filobasidiales</taxon>
        <taxon>Filobasidiaceae</taxon>
        <taxon>Naganishia</taxon>
    </lineage>
</organism>
<evidence type="ECO:0000259" key="9">
    <source>
        <dbReference type="Pfam" id="PF01699"/>
    </source>
</evidence>
<comment type="caution">
    <text evidence="10">The sequence shown here is derived from an EMBL/GenBank/DDBJ whole genome shotgun (WGS) entry which is preliminary data.</text>
</comment>
<evidence type="ECO:0000256" key="7">
    <source>
        <dbReference type="SAM" id="MobiDB-lite"/>
    </source>
</evidence>
<dbReference type="GO" id="GO:0008273">
    <property type="term" value="F:calcium, potassium:sodium antiporter activity"/>
    <property type="evidence" value="ECO:0007669"/>
    <property type="project" value="TreeGrafter"/>
</dbReference>
<feature type="transmembrane region" description="Helical" evidence="8">
    <location>
        <begin position="140"/>
        <end position="162"/>
    </location>
</feature>
<evidence type="ECO:0000256" key="4">
    <source>
        <dbReference type="ARBA" id="ARBA00022692"/>
    </source>
</evidence>
<keyword evidence="3" id="KW-0050">Antiport</keyword>
<dbReference type="PANTHER" id="PTHR10846:SF8">
    <property type="entry name" value="INNER MEMBRANE PROTEIN YRBG"/>
    <property type="match status" value="1"/>
</dbReference>
<keyword evidence="6 8" id="KW-0472">Membrane</keyword>
<feature type="transmembrane region" description="Helical" evidence="8">
    <location>
        <begin position="182"/>
        <end position="203"/>
    </location>
</feature>
<proteinExistence type="inferred from homology"/>
<feature type="compositionally biased region" description="Acidic residues" evidence="7">
    <location>
        <begin position="213"/>
        <end position="234"/>
    </location>
</feature>
<dbReference type="InterPro" id="IPR004481">
    <property type="entry name" value="K/Na/Ca-exchanger"/>
</dbReference>
<dbReference type="GO" id="GO:0006874">
    <property type="term" value="P:intracellular calcium ion homeostasis"/>
    <property type="evidence" value="ECO:0007669"/>
    <property type="project" value="TreeGrafter"/>
</dbReference>
<evidence type="ECO:0000256" key="6">
    <source>
        <dbReference type="ARBA" id="ARBA00023136"/>
    </source>
</evidence>
<dbReference type="InterPro" id="IPR004837">
    <property type="entry name" value="NaCa_Exmemb"/>
</dbReference>
<comment type="subcellular location">
    <subcellularLocation>
        <location evidence="1">Membrane</location>
        <topology evidence="1">Multi-pass membrane protein</topology>
    </subcellularLocation>
</comment>
<dbReference type="InterPro" id="IPR044880">
    <property type="entry name" value="NCX_ion-bd_dom_sf"/>
</dbReference>
<feature type="region of interest" description="Disordered" evidence="7">
    <location>
        <begin position="211"/>
        <end position="234"/>
    </location>
</feature>
<dbReference type="GO" id="GO:0005886">
    <property type="term" value="C:plasma membrane"/>
    <property type="evidence" value="ECO:0007669"/>
    <property type="project" value="TreeGrafter"/>
</dbReference>
<dbReference type="AlphaFoldDB" id="A0A8H3U1D1"/>